<keyword evidence="1" id="KW-0812">Transmembrane</keyword>
<name>A0A9X0I4S3_9ACTN</name>
<proteinExistence type="predicted"/>
<organism evidence="2 3">
    <name type="scientific">Micromonospora maris</name>
    <dbReference type="NCBI Taxonomy" id="1003110"/>
    <lineage>
        <taxon>Bacteria</taxon>
        <taxon>Bacillati</taxon>
        <taxon>Actinomycetota</taxon>
        <taxon>Actinomycetes</taxon>
        <taxon>Micromonosporales</taxon>
        <taxon>Micromonosporaceae</taxon>
        <taxon>Micromonospora</taxon>
    </lineage>
</organism>
<keyword evidence="1" id="KW-0472">Membrane</keyword>
<evidence type="ECO:0000313" key="2">
    <source>
        <dbReference type="EMBL" id="KUJ46739.1"/>
    </source>
</evidence>
<sequence length="78" mass="8513">MPKLFDSSLSHHLRYPLWVYAVPVVLFAALPAWILIDGDNLLAAVLVVLGNVQAILLGRILLARNLVAKGKLRAEDLG</sequence>
<feature type="transmembrane region" description="Helical" evidence="1">
    <location>
        <begin position="17"/>
        <end position="36"/>
    </location>
</feature>
<dbReference type="RefSeq" id="WP_013736344.1">
    <property type="nucleotide sequence ID" value="NZ_LMWI01000002.1"/>
</dbReference>
<evidence type="ECO:0000256" key="1">
    <source>
        <dbReference type="SAM" id="Phobius"/>
    </source>
</evidence>
<dbReference type="Proteomes" id="UP000053246">
    <property type="component" value="Unassembled WGS sequence"/>
</dbReference>
<dbReference type="EMBL" id="LMWI01000002">
    <property type="protein sequence ID" value="KUJ46739.1"/>
    <property type="molecule type" value="Genomic_DNA"/>
</dbReference>
<feature type="transmembrane region" description="Helical" evidence="1">
    <location>
        <begin position="42"/>
        <end position="62"/>
    </location>
</feature>
<reference evidence="2 3" key="1">
    <citation type="submission" date="2015-10" db="EMBL/GenBank/DDBJ databases">
        <authorList>
            <person name="Ju K.-S."/>
            <person name="Doroghazi J.R."/>
            <person name="Metcalf W.W."/>
        </authorList>
    </citation>
    <scope>NUCLEOTIDE SEQUENCE [LARGE SCALE GENOMIC DNA]</scope>
    <source>
        <strain evidence="2 3">NRRL B-24793</strain>
    </source>
</reference>
<comment type="caution">
    <text evidence="2">The sequence shown here is derived from an EMBL/GenBank/DDBJ whole genome shotgun (WGS) entry which is preliminary data.</text>
</comment>
<protein>
    <submittedName>
        <fullName evidence="2">Uncharacterized protein</fullName>
    </submittedName>
</protein>
<accession>A0A9X0I4S3</accession>
<evidence type="ECO:0000313" key="3">
    <source>
        <dbReference type="Proteomes" id="UP000053246"/>
    </source>
</evidence>
<keyword evidence="1" id="KW-1133">Transmembrane helix</keyword>
<keyword evidence="3" id="KW-1185">Reference proteome</keyword>
<gene>
    <name evidence="2" type="ORF">ADL17_28105</name>
</gene>
<dbReference type="AlphaFoldDB" id="A0A9X0I4S3"/>